<feature type="compositionally biased region" description="Polar residues" evidence="4">
    <location>
        <begin position="1"/>
        <end position="21"/>
    </location>
</feature>
<organism evidence="6 7">
    <name type="scientific">Sulfurisoma sediminicola</name>
    <dbReference type="NCBI Taxonomy" id="1381557"/>
    <lineage>
        <taxon>Bacteria</taxon>
        <taxon>Pseudomonadati</taxon>
        <taxon>Pseudomonadota</taxon>
        <taxon>Betaproteobacteria</taxon>
        <taxon>Nitrosomonadales</taxon>
        <taxon>Sterolibacteriaceae</taxon>
        <taxon>Sulfurisoma</taxon>
    </lineage>
</organism>
<evidence type="ECO:0000256" key="1">
    <source>
        <dbReference type="ARBA" id="ARBA00010587"/>
    </source>
</evidence>
<keyword evidence="7" id="KW-1185">Reference proteome</keyword>
<dbReference type="OrthoDB" id="9802500at2"/>
<dbReference type="NCBIfam" id="TIGR02481">
    <property type="entry name" value="hemeryth_dom"/>
    <property type="match status" value="1"/>
</dbReference>
<dbReference type="SMART" id="SM00044">
    <property type="entry name" value="CYCc"/>
    <property type="match status" value="1"/>
</dbReference>
<comment type="caution">
    <text evidence="6">The sequence shown here is derived from an EMBL/GenBank/DDBJ whole genome shotgun (WGS) entry which is preliminary data.</text>
</comment>
<dbReference type="InterPro" id="IPR001054">
    <property type="entry name" value="A/G_cyclase"/>
</dbReference>
<dbReference type="NCBIfam" id="NF033749">
    <property type="entry name" value="bact_hemeryth"/>
    <property type="match status" value="1"/>
</dbReference>
<evidence type="ECO:0000313" key="7">
    <source>
        <dbReference type="Proteomes" id="UP000268908"/>
    </source>
</evidence>
<protein>
    <submittedName>
        <fullName evidence="6">Hemerythrin</fullName>
    </submittedName>
</protein>
<dbReference type="Pfam" id="PF00211">
    <property type="entry name" value="Guanylate_cyc"/>
    <property type="match status" value="1"/>
</dbReference>
<dbReference type="SUPFAM" id="SSF47188">
    <property type="entry name" value="Hemerythrin-like"/>
    <property type="match status" value="1"/>
</dbReference>
<dbReference type="RefSeq" id="WP_121240498.1">
    <property type="nucleotide sequence ID" value="NZ_BHVV01000002.1"/>
</dbReference>
<dbReference type="InterPro" id="IPR012312">
    <property type="entry name" value="Hemerythrin-like"/>
</dbReference>
<evidence type="ECO:0000256" key="4">
    <source>
        <dbReference type="SAM" id="MobiDB-lite"/>
    </source>
</evidence>
<dbReference type="GO" id="GO:0046872">
    <property type="term" value="F:metal ion binding"/>
    <property type="evidence" value="ECO:0007669"/>
    <property type="project" value="UniProtKB-KW"/>
</dbReference>
<dbReference type="InterPro" id="IPR035938">
    <property type="entry name" value="Hemerythrin-like_sf"/>
</dbReference>
<dbReference type="Pfam" id="PF01814">
    <property type="entry name" value="Hemerythrin"/>
    <property type="match status" value="1"/>
</dbReference>
<dbReference type="InterPro" id="IPR012827">
    <property type="entry name" value="Hemerythrin_metal-bd"/>
</dbReference>
<reference evidence="6 7" key="1">
    <citation type="submission" date="2018-10" db="EMBL/GenBank/DDBJ databases">
        <title>Genomic Encyclopedia of Type Strains, Phase IV (KMG-IV): sequencing the most valuable type-strain genomes for metagenomic binning, comparative biology and taxonomic classification.</title>
        <authorList>
            <person name="Goeker M."/>
        </authorList>
    </citation>
    <scope>NUCLEOTIDE SEQUENCE [LARGE SCALE GENOMIC DNA]</scope>
    <source>
        <strain evidence="6 7">DSM 26916</strain>
    </source>
</reference>
<dbReference type="PANTHER" id="PTHR43081">
    <property type="entry name" value="ADENYLATE CYCLASE, TERMINAL-DIFFERENTIATION SPECIFIC-RELATED"/>
    <property type="match status" value="1"/>
</dbReference>
<dbReference type="EMBL" id="RCCI01000004">
    <property type="protein sequence ID" value="RLJ68613.1"/>
    <property type="molecule type" value="Genomic_DNA"/>
</dbReference>
<dbReference type="CDD" id="cd07302">
    <property type="entry name" value="CHD"/>
    <property type="match status" value="1"/>
</dbReference>
<dbReference type="GO" id="GO:0004016">
    <property type="term" value="F:adenylate cyclase activity"/>
    <property type="evidence" value="ECO:0007669"/>
    <property type="project" value="UniProtKB-ARBA"/>
</dbReference>
<sequence>MAETQPTETGPQSLAQPQKSLQEAELDALREAVERETRAHEHTRATLARTEAAYSKFVPRQFLSLLRTPSIMQVELGTHVEKEMTILFSDIRDFTALSETMTPQENFRFINSYLSEMEPVIGRNEGIIDKYIGDAIMALFPGSADDALAAAIDMLAQLEVYNLGRARAGYSPVNIGIGLNTGMVLLGTVGGLNRMDSTVISDSVNLASRLEGVTKDYAAPLLISEHTLYALQDPSRYRIRFIDRILVKGKSHPQAVYEVLDADTPQNRAGKLTTLPMFEEAVACYHMHDVWRAQQLFKRCAAIAPNDQATKVYLARCDEVLASGKAEASGRGLEIAWREEYAVGVAEIDTQHRELLKRMAQLAEAILGEEPASAKQALSFLADYVLSDFKTEEALMRQHHYPFAEEHQRQHLTFADNFTKLRGAIESGKYHPLYLTFRVQLLLVDWLINHTAQTDRHLARFLHNLERQGSLAP</sequence>
<feature type="region of interest" description="Disordered" evidence="4">
    <location>
        <begin position="1"/>
        <end position="23"/>
    </location>
</feature>
<evidence type="ECO:0000313" key="6">
    <source>
        <dbReference type="EMBL" id="RLJ68613.1"/>
    </source>
</evidence>
<dbReference type="PROSITE" id="PS50125">
    <property type="entry name" value="GUANYLATE_CYCLASE_2"/>
    <property type="match status" value="1"/>
</dbReference>
<accession>A0A497XKU5</accession>
<name>A0A497XKU5_9PROT</name>
<comment type="similarity">
    <text evidence="1">Belongs to the hemerythrin family.</text>
</comment>
<dbReference type="Gene3D" id="3.30.70.1230">
    <property type="entry name" value="Nucleotide cyclase"/>
    <property type="match status" value="1"/>
</dbReference>
<evidence type="ECO:0000256" key="2">
    <source>
        <dbReference type="ARBA" id="ARBA00022723"/>
    </source>
</evidence>
<dbReference type="GO" id="GO:0006171">
    <property type="term" value="P:cAMP biosynthetic process"/>
    <property type="evidence" value="ECO:0007669"/>
    <property type="project" value="TreeGrafter"/>
</dbReference>
<dbReference type="InterPro" id="IPR050697">
    <property type="entry name" value="Adenylyl/Guanylyl_Cyclase_3/4"/>
</dbReference>
<dbReference type="GO" id="GO:0035556">
    <property type="term" value="P:intracellular signal transduction"/>
    <property type="evidence" value="ECO:0007669"/>
    <property type="project" value="InterPro"/>
</dbReference>
<gene>
    <name evidence="6" type="ORF">DFR35_1181</name>
</gene>
<dbReference type="AlphaFoldDB" id="A0A497XKU5"/>
<keyword evidence="3" id="KW-0408">Iron</keyword>
<evidence type="ECO:0000259" key="5">
    <source>
        <dbReference type="PROSITE" id="PS50125"/>
    </source>
</evidence>
<dbReference type="Proteomes" id="UP000268908">
    <property type="component" value="Unassembled WGS sequence"/>
</dbReference>
<dbReference type="PANTHER" id="PTHR43081:SF1">
    <property type="entry name" value="ADENYLATE CYCLASE, TERMINAL-DIFFERENTIATION SPECIFIC"/>
    <property type="match status" value="1"/>
</dbReference>
<evidence type="ECO:0000256" key="3">
    <source>
        <dbReference type="ARBA" id="ARBA00023004"/>
    </source>
</evidence>
<dbReference type="SUPFAM" id="SSF55073">
    <property type="entry name" value="Nucleotide cyclase"/>
    <property type="match status" value="1"/>
</dbReference>
<dbReference type="Gene3D" id="1.20.120.50">
    <property type="entry name" value="Hemerythrin-like"/>
    <property type="match status" value="1"/>
</dbReference>
<proteinExistence type="inferred from homology"/>
<feature type="domain" description="Guanylate cyclase" evidence="5">
    <location>
        <begin position="85"/>
        <end position="211"/>
    </location>
</feature>
<dbReference type="CDD" id="cd12107">
    <property type="entry name" value="Hemerythrin"/>
    <property type="match status" value="1"/>
</dbReference>
<keyword evidence="2" id="KW-0479">Metal-binding</keyword>
<dbReference type="InterPro" id="IPR029787">
    <property type="entry name" value="Nucleotide_cyclase"/>
</dbReference>